<organism evidence="4 5">
    <name type="scientific">Nostoc commune NIES-4072</name>
    <dbReference type="NCBI Taxonomy" id="2005467"/>
    <lineage>
        <taxon>Bacteria</taxon>
        <taxon>Bacillati</taxon>
        <taxon>Cyanobacteriota</taxon>
        <taxon>Cyanophyceae</taxon>
        <taxon>Nostocales</taxon>
        <taxon>Nostocaceae</taxon>
        <taxon>Nostoc</taxon>
    </lineage>
</organism>
<dbReference type="AlphaFoldDB" id="A0A2R5G5U1"/>
<gene>
    <name evidence="4" type="ORF">NIES4072_68260</name>
</gene>
<reference evidence="4 5" key="1">
    <citation type="submission" date="2017-06" db="EMBL/GenBank/DDBJ databases">
        <title>Genome sequencing of cyanobaciteial culture collection at National Institute for Environmental Studies (NIES).</title>
        <authorList>
            <person name="Hirose Y."/>
            <person name="Shimura Y."/>
            <person name="Fujisawa T."/>
            <person name="Nakamura Y."/>
            <person name="Kawachi M."/>
        </authorList>
    </citation>
    <scope>NUCLEOTIDE SEQUENCE [LARGE SCALE GENOMIC DNA]</scope>
    <source>
        <strain evidence="4 5">NIES-4072</strain>
    </source>
</reference>
<evidence type="ECO:0000259" key="3">
    <source>
        <dbReference type="PROSITE" id="PS51186"/>
    </source>
</evidence>
<dbReference type="Pfam" id="PF13673">
    <property type="entry name" value="Acetyltransf_10"/>
    <property type="match status" value="1"/>
</dbReference>
<dbReference type="Gene3D" id="3.40.630.30">
    <property type="match status" value="1"/>
</dbReference>
<dbReference type="PROSITE" id="PS51186">
    <property type="entry name" value="GNAT"/>
    <property type="match status" value="1"/>
</dbReference>
<dbReference type="OrthoDB" id="9796381at2"/>
<keyword evidence="1 4" id="KW-0808">Transferase</keyword>
<dbReference type="InterPro" id="IPR000182">
    <property type="entry name" value="GNAT_dom"/>
</dbReference>
<evidence type="ECO:0000313" key="5">
    <source>
        <dbReference type="Proteomes" id="UP000245124"/>
    </source>
</evidence>
<dbReference type="Proteomes" id="UP000245124">
    <property type="component" value="Unassembled WGS sequence"/>
</dbReference>
<dbReference type="EMBL" id="BDUD01000002">
    <property type="protein sequence ID" value="GBG23114.1"/>
    <property type="molecule type" value="Genomic_DNA"/>
</dbReference>
<protein>
    <submittedName>
        <fullName evidence="4">GCN5-related N-acetyltransferase</fullName>
    </submittedName>
</protein>
<name>A0A2R5G5U1_NOSCO</name>
<accession>A0A2R5G5U1</accession>
<dbReference type="InterPro" id="IPR016181">
    <property type="entry name" value="Acyl_CoA_acyltransferase"/>
</dbReference>
<keyword evidence="2" id="KW-0012">Acyltransferase</keyword>
<dbReference type="RefSeq" id="WP_109013062.1">
    <property type="nucleotide sequence ID" value="NZ_BDUD01000002.1"/>
</dbReference>
<dbReference type="PANTHER" id="PTHR43800">
    <property type="entry name" value="PEPTIDYL-LYSINE N-ACETYLTRANSFERASE YJAB"/>
    <property type="match status" value="1"/>
</dbReference>
<feature type="domain" description="N-acetyltransferase" evidence="3">
    <location>
        <begin position="3"/>
        <end position="144"/>
    </location>
</feature>
<dbReference type="CDD" id="cd04301">
    <property type="entry name" value="NAT_SF"/>
    <property type="match status" value="1"/>
</dbReference>
<comment type="caution">
    <text evidence="4">The sequence shown here is derived from an EMBL/GenBank/DDBJ whole genome shotgun (WGS) entry which is preliminary data.</text>
</comment>
<evidence type="ECO:0000313" key="4">
    <source>
        <dbReference type="EMBL" id="GBG23114.1"/>
    </source>
</evidence>
<sequence length="144" mass="16764">MEFQLRQANKDDWDFIWSLRVVTMKDMIAQSYGWDENIQRSYAQESLTGKLILVYGVAVGVITFSDWGEQLHLTWLAIVPQMQRQGLGSNLIQYCQQQATKLGKPLTLQVLRNNPAVSLYRRFGFEISEQNTSDKCKDARLMRW</sequence>
<evidence type="ECO:0000256" key="2">
    <source>
        <dbReference type="ARBA" id="ARBA00023315"/>
    </source>
</evidence>
<keyword evidence="5" id="KW-1185">Reference proteome</keyword>
<evidence type="ECO:0000256" key="1">
    <source>
        <dbReference type="ARBA" id="ARBA00022679"/>
    </source>
</evidence>
<proteinExistence type="predicted"/>
<dbReference type="GO" id="GO:0016747">
    <property type="term" value="F:acyltransferase activity, transferring groups other than amino-acyl groups"/>
    <property type="evidence" value="ECO:0007669"/>
    <property type="project" value="InterPro"/>
</dbReference>
<dbReference type="SUPFAM" id="SSF55729">
    <property type="entry name" value="Acyl-CoA N-acyltransferases (Nat)"/>
    <property type="match status" value="1"/>
</dbReference>
<dbReference type="PANTHER" id="PTHR43800:SF1">
    <property type="entry name" value="PEPTIDYL-LYSINE N-ACETYLTRANSFERASE YJAB"/>
    <property type="match status" value="1"/>
</dbReference>